<keyword evidence="8" id="KW-0274">FAD</keyword>
<accession>A0A6P8W565</accession>
<dbReference type="EC" id="2.7.7.2" evidence="2"/>
<evidence type="ECO:0000256" key="6">
    <source>
        <dbReference type="ARBA" id="ARBA00022695"/>
    </source>
</evidence>
<evidence type="ECO:0000313" key="16">
    <source>
        <dbReference type="RefSeq" id="XP_034098771.2"/>
    </source>
</evidence>
<sequence length="219" mass="25519">MPLLHYCCRVWPRAVALQRCCHTLPTQNLKSIDEALVKGKLLQTEAILKQATTLYKPDEVMLQFIATTLQRYSVKLQRYNGPLKLAVEQALAEQPQVRAMFLGCRRTDPGCAELTPMMPCDNGWPVLMRIFPLLDWSYHDVWNYLRSRQLPYCSLYDQGYTSLGERSSTRMNPSLLAYDEQLGKLIYRPAYELKDDKLERANREDTQLVNRTRQHHQNP</sequence>
<dbReference type="OrthoDB" id="270728at2759"/>
<evidence type="ECO:0000259" key="14">
    <source>
        <dbReference type="Pfam" id="PF01507"/>
    </source>
</evidence>
<dbReference type="AlphaFoldDB" id="A0A6P8W565"/>
<keyword evidence="6" id="KW-0548">Nucleotidyltransferase</keyword>
<evidence type="ECO:0000256" key="5">
    <source>
        <dbReference type="ARBA" id="ARBA00022679"/>
    </source>
</evidence>
<comment type="catalytic activity">
    <reaction evidence="12">
        <text>FMN + ATP + H(+) = FAD + diphosphate</text>
        <dbReference type="Rhea" id="RHEA:17237"/>
        <dbReference type="ChEBI" id="CHEBI:15378"/>
        <dbReference type="ChEBI" id="CHEBI:30616"/>
        <dbReference type="ChEBI" id="CHEBI:33019"/>
        <dbReference type="ChEBI" id="CHEBI:57692"/>
        <dbReference type="ChEBI" id="CHEBI:58210"/>
        <dbReference type="EC" id="2.7.7.2"/>
    </reaction>
</comment>
<dbReference type="GeneID" id="117564202"/>
<feature type="domain" description="Phosphoadenosine phosphosulphate reductase" evidence="14">
    <location>
        <begin position="71"/>
        <end position="170"/>
    </location>
</feature>
<evidence type="ECO:0000256" key="8">
    <source>
        <dbReference type="ARBA" id="ARBA00022827"/>
    </source>
</evidence>
<reference evidence="16" key="1">
    <citation type="submission" date="2025-08" db="UniProtKB">
        <authorList>
            <consortium name="RefSeq"/>
        </authorList>
    </citation>
    <scope>IDENTIFICATION</scope>
    <source>
        <strain evidence="16">15112-1751.03</strain>
        <tissue evidence="16">Whole Adult</tissue>
    </source>
</reference>
<evidence type="ECO:0000256" key="10">
    <source>
        <dbReference type="ARBA" id="ARBA00031145"/>
    </source>
</evidence>
<proteinExistence type="predicted"/>
<dbReference type="GO" id="GO:0003919">
    <property type="term" value="F:FMN adenylyltransferase activity"/>
    <property type="evidence" value="ECO:0007669"/>
    <property type="project" value="UniProtKB-EC"/>
</dbReference>
<evidence type="ECO:0000256" key="9">
    <source>
        <dbReference type="ARBA" id="ARBA00022840"/>
    </source>
</evidence>
<dbReference type="PANTHER" id="PTHR23293">
    <property type="entry name" value="FAD SYNTHETASE-RELATED FMN ADENYLYLTRANSFERASE"/>
    <property type="match status" value="1"/>
</dbReference>
<evidence type="ECO:0000313" key="15">
    <source>
        <dbReference type="Proteomes" id="UP000515160"/>
    </source>
</evidence>
<dbReference type="InterPro" id="IPR002500">
    <property type="entry name" value="PAPS_reduct_dom"/>
</dbReference>
<evidence type="ECO:0000256" key="11">
    <source>
        <dbReference type="ARBA" id="ARBA00031871"/>
    </source>
</evidence>
<dbReference type="InterPro" id="IPR014729">
    <property type="entry name" value="Rossmann-like_a/b/a_fold"/>
</dbReference>
<feature type="region of interest" description="Disordered" evidence="13">
    <location>
        <begin position="198"/>
        <end position="219"/>
    </location>
</feature>
<keyword evidence="9" id="KW-0067">ATP-binding</keyword>
<evidence type="ECO:0000256" key="7">
    <source>
        <dbReference type="ARBA" id="ARBA00022741"/>
    </source>
</evidence>
<dbReference type="SUPFAM" id="SSF52402">
    <property type="entry name" value="Adenine nucleotide alpha hydrolases-like"/>
    <property type="match status" value="1"/>
</dbReference>
<evidence type="ECO:0000256" key="12">
    <source>
        <dbReference type="ARBA" id="ARBA00049494"/>
    </source>
</evidence>
<gene>
    <name evidence="16" type="primary">LOC117564202</name>
</gene>
<evidence type="ECO:0000256" key="4">
    <source>
        <dbReference type="ARBA" id="ARBA00022643"/>
    </source>
</evidence>
<dbReference type="PANTHER" id="PTHR23293:SF9">
    <property type="entry name" value="FAD SYNTHASE"/>
    <property type="match status" value="1"/>
</dbReference>
<keyword evidence="3" id="KW-0285">Flavoprotein</keyword>
<dbReference type="Proteomes" id="UP000515160">
    <property type="component" value="Chromosome 2L"/>
</dbReference>
<name>A0A6P8W565_DROAB</name>
<evidence type="ECO:0000256" key="2">
    <source>
        <dbReference type="ARBA" id="ARBA00012393"/>
    </source>
</evidence>
<evidence type="ECO:0000256" key="3">
    <source>
        <dbReference type="ARBA" id="ARBA00022630"/>
    </source>
</evidence>
<evidence type="ECO:0000256" key="13">
    <source>
        <dbReference type="SAM" id="MobiDB-lite"/>
    </source>
</evidence>
<keyword evidence="15" id="KW-1185">Reference proteome</keyword>
<organism evidence="15 16">
    <name type="scientific">Drosophila albomicans</name>
    <name type="common">Fruit fly</name>
    <dbReference type="NCBI Taxonomy" id="7291"/>
    <lineage>
        <taxon>Eukaryota</taxon>
        <taxon>Metazoa</taxon>
        <taxon>Ecdysozoa</taxon>
        <taxon>Arthropoda</taxon>
        <taxon>Hexapoda</taxon>
        <taxon>Insecta</taxon>
        <taxon>Pterygota</taxon>
        <taxon>Neoptera</taxon>
        <taxon>Endopterygota</taxon>
        <taxon>Diptera</taxon>
        <taxon>Brachycera</taxon>
        <taxon>Muscomorpha</taxon>
        <taxon>Ephydroidea</taxon>
        <taxon>Drosophilidae</taxon>
        <taxon>Drosophila</taxon>
    </lineage>
</organism>
<protein>
    <recommendedName>
        <fullName evidence="2">FAD synthase</fullName>
        <ecNumber evidence="2">2.7.7.2</ecNumber>
    </recommendedName>
    <alternativeName>
        <fullName evidence="10">FAD pyrophosphorylase</fullName>
    </alternativeName>
    <alternativeName>
        <fullName evidence="11">FMN adenylyltransferase</fullName>
    </alternativeName>
</protein>
<keyword evidence="5" id="KW-0808">Transferase</keyword>
<keyword evidence="7" id="KW-0547">Nucleotide-binding</keyword>
<evidence type="ECO:0000256" key="1">
    <source>
        <dbReference type="ARBA" id="ARBA00004726"/>
    </source>
</evidence>
<comment type="pathway">
    <text evidence="1">Cofactor biosynthesis; FAD biosynthesis; FAD from FMN: step 1/1.</text>
</comment>
<keyword evidence="4" id="KW-0288">FMN</keyword>
<dbReference type="Gene3D" id="3.40.50.620">
    <property type="entry name" value="HUPs"/>
    <property type="match status" value="1"/>
</dbReference>
<dbReference type="GO" id="GO:0005524">
    <property type="term" value="F:ATP binding"/>
    <property type="evidence" value="ECO:0007669"/>
    <property type="project" value="UniProtKB-KW"/>
</dbReference>
<dbReference type="GO" id="GO:0006747">
    <property type="term" value="P:FAD biosynthetic process"/>
    <property type="evidence" value="ECO:0007669"/>
    <property type="project" value="TreeGrafter"/>
</dbReference>
<dbReference type="Pfam" id="PF01507">
    <property type="entry name" value="PAPS_reduct"/>
    <property type="match status" value="1"/>
</dbReference>
<dbReference type="CTD" id="34759"/>
<dbReference type="RefSeq" id="XP_034098771.2">
    <property type="nucleotide sequence ID" value="XM_034242880.2"/>
</dbReference>